<protein>
    <recommendedName>
        <fullName evidence="2">HMA domain-containing protein</fullName>
    </recommendedName>
</protein>
<proteinExistence type="predicted"/>
<dbReference type="InterPro" id="IPR036163">
    <property type="entry name" value="HMA_dom_sf"/>
</dbReference>
<reference evidence="3" key="1">
    <citation type="submission" date="2023-07" db="EMBL/GenBank/DDBJ databases">
        <title>Sequencing the genomes of 1000 actinobacteria strains.</title>
        <authorList>
            <person name="Klenk H.-P."/>
        </authorList>
    </citation>
    <scope>NUCLEOTIDE SEQUENCE</scope>
    <source>
        <strain evidence="3">DSM 45977</strain>
    </source>
</reference>
<evidence type="ECO:0000256" key="1">
    <source>
        <dbReference type="SAM" id="MobiDB-lite"/>
    </source>
</evidence>
<dbReference type="AlphaFoldDB" id="A0AAE3ZGC2"/>
<feature type="domain" description="HMA" evidence="2">
    <location>
        <begin position="38"/>
        <end position="107"/>
    </location>
</feature>
<name>A0AAE3ZGC2_9ACTN</name>
<dbReference type="SUPFAM" id="SSF55008">
    <property type="entry name" value="HMA, heavy metal-associated domain"/>
    <property type="match status" value="1"/>
</dbReference>
<evidence type="ECO:0000313" key="3">
    <source>
        <dbReference type="EMBL" id="MDR7304416.1"/>
    </source>
</evidence>
<evidence type="ECO:0000259" key="2">
    <source>
        <dbReference type="PROSITE" id="PS50846"/>
    </source>
</evidence>
<dbReference type="InterPro" id="IPR006121">
    <property type="entry name" value="HMA_dom"/>
</dbReference>
<dbReference type="EMBL" id="JAVDXW010000001">
    <property type="protein sequence ID" value="MDR7304416.1"/>
    <property type="molecule type" value="Genomic_DNA"/>
</dbReference>
<accession>A0AAE3ZGC2</accession>
<dbReference type="GO" id="GO:0046872">
    <property type="term" value="F:metal ion binding"/>
    <property type="evidence" value="ECO:0007669"/>
    <property type="project" value="InterPro"/>
</dbReference>
<dbReference type="PROSITE" id="PS50846">
    <property type="entry name" value="HMA_2"/>
    <property type="match status" value="1"/>
</dbReference>
<organism evidence="3 4">
    <name type="scientific">Haloactinomyces albus</name>
    <dbReference type="NCBI Taxonomy" id="1352928"/>
    <lineage>
        <taxon>Bacteria</taxon>
        <taxon>Bacillati</taxon>
        <taxon>Actinomycetota</taxon>
        <taxon>Actinomycetes</taxon>
        <taxon>Actinopolysporales</taxon>
        <taxon>Actinopolysporaceae</taxon>
        <taxon>Haloactinomyces</taxon>
    </lineage>
</organism>
<dbReference type="RefSeq" id="WP_310278150.1">
    <property type="nucleotide sequence ID" value="NZ_JAVDXW010000001.1"/>
</dbReference>
<evidence type="ECO:0000313" key="4">
    <source>
        <dbReference type="Proteomes" id="UP001180845"/>
    </source>
</evidence>
<sequence length="544" mass="56191">MALGRLVSTASEIASPVLDTVRTLTDSSSDRRSWTGDGRVHLEVRGMHHPGTVEAARALEERLTEMEHVRSAEVNAALGRVVISHGTEPVARSALIDVVTEIEREYGLEGSGDAPASAHHPGNTAPVLRETGALAASLAGLGYAAITSLLPIRTLPALLPATLSLTDAVPWMRSAVESRFGRPGTDTALTLGTTVVQTAARQPMSLFIGTCQRFCTSREVLARNRAWRRWERTTGNRPGIHRAGPLENPSRPCPLPDGPIERVANTSGSLALAGYGTVLATTGSSQRALAMLLAGMPRPGKAGREAFAAQLTGTISARGDLIFNPDTLRRLDRVDTVVLDAPALLTGQQVVDTVTTELDPLAESLVEAARSVGSVLVAGRGSRLDQRLPLDGAVPGGNHLRNSVSRLQADGHVVAVVSARGHSALAAADIGIGVPAESGAMPWGAHVLCANTAHVHTVLAAADKARTSSKHSATLSAAAACLGVLLSSLGPASGATFRAATPVHVATLLALMLGTWSGMQAANGSASAGGGASAEIETSRDARP</sequence>
<comment type="caution">
    <text evidence="3">The sequence shown here is derived from an EMBL/GenBank/DDBJ whole genome shotgun (WGS) entry which is preliminary data.</text>
</comment>
<feature type="region of interest" description="Disordered" evidence="1">
    <location>
        <begin position="524"/>
        <end position="544"/>
    </location>
</feature>
<gene>
    <name evidence="3" type="ORF">JOF55_004597</name>
</gene>
<dbReference type="Proteomes" id="UP001180845">
    <property type="component" value="Unassembled WGS sequence"/>
</dbReference>
<keyword evidence="4" id="KW-1185">Reference proteome</keyword>